<protein>
    <submittedName>
        <fullName evidence="1">Uncharacterized protein</fullName>
    </submittedName>
</protein>
<name>A0ABV8LLY0_9ACTN</name>
<dbReference type="RefSeq" id="WP_253749740.1">
    <property type="nucleotide sequence ID" value="NZ_JAMZDZ010000001.1"/>
</dbReference>
<organism evidence="1 2">
    <name type="scientific">Hamadaea flava</name>
    <dbReference type="NCBI Taxonomy" id="1742688"/>
    <lineage>
        <taxon>Bacteria</taxon>
        <taxon>Bacillati</taxon>
        <taxon>Actinomycetota</taxon>
        <taxon>Actinomycetes</taxon>
        <taxon>Micromonosporales</taxon>
        <taxon>Micromonosporaceae</taxon>
        <taxon>Hamadaea</taxon>
    </lineage>
</organism>
<sequence>MTTYYWDPVSLDTSELEAARAELVKPSSGAAFVGAFLKLLRSEQRVPVSVALARLQYGEAESRWGDGNPCETYEVEVLDRARWVLRPPSPLQRGLHY</sequence>
<keyword evidence="2" id="KW-1185">Reference proteome</keyword>
<comment type="caution">
    <text evidence="1">The sequence shown here is derived from an EMBL/GenBank/DDBJ whole genome shotgun (WGS) entry which is preliminary data.</text>
</comment>
<proteinExistence type="predicted"/>
<dbReference type="Proteomes" id="UP001595816">
    <property type="component" value="Unassembled WGS sequence"/>
</dbReference>
<gene>
    <name evidence="1" type="ORF">ACFOZ4_15360</name>
</gene>
<evidence type="ECO:0000313" key="1">
    <source>
        <dbReference type="EMBL" id="MFC4131987.1"/>
    </source>
</evidence>
<dbReference type="EMBL" id="JBHSAY010000008">
    <property type="protein sequence ID" value="MFC4131987.1"/>
    <property type="molecule type" value="Genomic_DNA"/>
</dbReference>
<accession>A0ABV8LLY0</accession>
<reference evidence="2" key="1">
    <citation type="journal article" date="2019" name="Int. J. Syst. Evol. Microbiol.">
        <title>The Global Catalogue of Microorganisms (GCM) 10K type strain sequencing project: providing services to taxonomists for standard genome sequencing and annotation.</title>
        <authorList>
            <consortium name="The Broad Institute Genomics Platform"/>
            <consortium name="The Broad Institute Genome Sequencing Center for Infectious Disease"/>
            <person name="Wu L."/>
            <person name="Ma J."/>
        </authorList>
    </citation>
    <scope>NUCLEOTIDE SEQUENCE [LARGE SCALE GENOMIC DNA]</scope>
    <source>
        <strain evidence="2">CGMCC 4.7289</strain>
    </source>
</reference>
<evidence type="ECO:0000313" key="2">
    <source>
        <dbReference type="Proteomes" id="UP001595816"/>
    </source>
</evidence>